<accession>A0AAN8FC14</accession>
<dbReference type="GO" id="GO:0017134">
    <property type="term" value="F:fibroblast growth factor binding"/>
    <property type="evidence" value="ECO:0007669"/>
    <property type="project" value="TreeGrafter"/>
</dbReference>
<dbReference type="GO" id="GO:0000139">
    <property type="term" value="C:Golgi membrane"/>
    <property type="evidence" value="ECO:0007669"/>
    <property type="project" value="TreeGrafter"/>
</dbReference>
<gene>
    <name evidence="1" type="ORF">GCK32_019559</name>
</gene>
<proteinExistence type="predicted"/>
<dbReference type="Pfam" id="PF00839">
    <property type="entry name" value="Cys_rich_FGFR"/>
    <property type="match status" value="2"/>
</dbReference>
<dbReference type="AlphaFoldDB" id="A0AAN8FC14"/>
<sequence length="73" mass="8486">MDDELQKKCKYDIGKFCPNQNGENVLDCLTNTKIVRLLQAECKKVVQERMRESARDIRLRPGLLEACKKETET</sequence>
<dbReference type="InterPro" id="IPR039728">
    <property type="entry name" value="GLG1"/>
</dbReference>
<protein>
    <submittedName>
        <fullName evidence="1">Cysteine rich repeat-containing domain protein</fullName>
    </submittedName>
</protein>
<dbReference type="Proteomes" id="UP001331761">
    <property type="component" value="Unassembled WGS sequence"/>
</dbReference>
<dbReference type="EMBL" id="WIXE01012393">
    <property type="protein sequence ID" value="KAK5975967.1"/>
    <property type="molecule type" value="Genomic_DNA"/>
</dbReference>
<dbReference type="PANTHER" id="PTHR11884:SF1">
    <property type="entry name" value="GOLGI APPARATUS PROTEIN 1"/>
    <property type="match status" value="1"/>
</dbReference>
<name>A0AAN8FC14_TRICO</name>
<comment type="caution">
    <text evidence="1">The sequence shown here is derived from an EMBL/GenBank/DDBJ whole genome shotgun (WGS) entry which is preliminary data.</text>
</comment>
<reference evidence="1 2" key="1">
    <citation type="submission" date="2019-10" db="EMBL/GenBank/DDBJ databases">
        <title>Assembly and Annotation for the nematode Trichostrongylus colubriformis.</title>
        <authorList>
            <person name="Martin J."/>
        </authorList>
    </citation>
    <scope>NUCLEOTIDE SEQUENCE [LARGE SCALE GENOMIC DNA]</scope>
    <source>
        <strain evidence="1">G859</strain>
        <tissue evidence="1">Whole worm</tissue>
    </source>
</reference>
<evidence type="ECO:0000313" key="2">
    <source>
        <dbReference type="Proteomes" id="UP001331761"/>
    </source>
</evidence>
<evidence type="ECO:0000313" key="1">
    <source>
        <dbReference type="EMBL" id="KAK5975967.1"/>
    </source>
</evidence>
<dbReference type="InterPro" id="IPR001893">
    <property type="entry name" value="Cys-rich_GLG1_repeat"/>
</dbReference>
<keyword evidence="2" id="KW-1185">Reference proteome</keyword>
<dbReference type="PANTHER" id="PTHR11884">
    <property type="entry name" value="SELECTIN LIGAND RELATED"/>
    <property type="match status" value="1"/>
</dbReference>
<organism evidence="1 2">
    <name type="scientific">Trichostrongylus colubriformis</name>
    <name type="common">Black scour worm</name>
    <dbReference type="NCBI Taxonomy" id="6319"/>
    <lineage>
        <taxon>Eukaryota</taxon>
        <taxon>Metazoa</taxon>
        <taxon>Ecdysozoa</taxon>
        <taxon>Nematoda</taxon>
        <taxon>Chromadorea</taxon>
        <taxon>Rhabditida</taxon>
        <taxon>Rhabditina</taxon>
        <taxon>Rhabditomorpha</taxon>
        <taxon>Strongyloidea</taxon>
        <taxon>Trichostrongylidae</taxon>
        <taxon>Trichostrongylus</taxon>
    </lineage>
</organism>